<name>A0ABR4E7K6_9PEZI</name>
<comment type="caution">
    <text evidence="2">The sequence shown here is derived from an EMBL/GenBank/DDBJ whole genome shotgun (WGS) entry which is preliminary data.</text>
</comment>
<evidence type="ECO:0000313" key="3">
    <source>
        <dbReference type="Proteomes" id="UP001600888"/>
    </source>
</evidence>
<proteinExistence type="predicted"/>
<dbReference type="Gene3D" id="3.10.450.50">
    <property type="match status" value="1"/>
</dbReference>
<dbReference type="InterPro" id="IPR032710">
    <property type="entry name" value="NTF2-like_dom_sf"/>
</dbReference>
<organism evidence="2 3">
    <name type="scientific">Diaporthe vaccinii</name>
    <dbReference type="NCBI Taxonomy" id="105482"/>
    <lineage>
        <taxon>Eukaryota</taxon>
        <taxon>Fungi</taxon>
        <taxon>Dikarya</taxon>
        <taxon>Ascomycota</taxon>
        <taxon>Pezizomycotina</taxon>
        <taxon>Sordariomycetes</taxon>
        <taxon>Sordariomycetidae</taxon>
        <taxon>Diaporthales</taxon>
        <taxon>Diaporthaceae</taxon>
        <taxon>Diaporthe</taxon>
        <taxon>Diaporthe eres species complex</taxon>
    </lineage>
</organism>
<evidence type="ECO:0000259" key="1">
    <source>
        <dbReference type="Pfam" id="PF13577"/>
    </source>
</evidence>
<sequence>MSVSSETTEIISRKKALYGRYIDTKQWDKLSSIALPDAELRFFEPDGSLTHVGRTPLAFTSPEQCTSFLHKLFGNAQTLHMFGRGELEQTKADEVRAIWPMEDQIILRQGWLPVEVRGGGYYYETWRQKDHDWFLQSLVLRRTYSKPSMLAWLGGLLSWYTRPKTDQVFDAMDGRYQRD</sequence>
<dbReference type="SUPFAM" id="SSF54427">
    <property type="entry name" value="NTF2-like"/>
    <property type="match status" value="1"/>
</dbReference>
<feature type="domain" description="SnoaL-like" evidence="1">
    <location>
        <begin position="6"/>
        <end position="137"/>
    </location>
</feature>
<dbReference type="InterPro" id="IPR037401">
    <property type="entry name" value="SnoaL-like"/>
</dbReference>
<dbReference type="Pfam" id="PF13577">
    <property type="entry name" value="SnoaL_4"/>
    <property type="match status" value="1"/>
</dbReference>
<accession>A0ABR4E7K6</accession>
<keyword evidence="3" id="KW-1185">Reference proteome</keyword>
<evidence type="ECO:0000313" key="2">
    <source>
        <dbReference type="EMBL" id="KAL2278412.1"/>
    </source>
</evidence>
<gene>
    <name evidence="2" type="ORF">FJTKL_14507</name>
</gene>
<dbReference type="Proteomes" id="UP001600888">
    <property type="component" value="Unassembled WGS sequence"/>
</dbReference>
<protein>
    <recommendedName>
        <fullName evidence="1">SnoaL-like domain-containing protein</fullName>
    </recommendedName>
</protein>
<dbReference type="EMBL" id="JBAWTH010000087">
    <property type="protein sequence ID" value="KAL2278412.1"/>
    <property type="molecule type" value="Genomic_DNA"/>
</dbReference>
<reference evidence="2 3" key="1">
    <citation type="submission" date="2024-03" db="EMBL/GenBank/DDBJ databases">
        <title>A high-quality draft genome sequence of Diaporthe vaccinii, a causative agent of upright dieback and viscid rot disease in cranberry plants.</title>
        <authorList>
            <person name="Sarrasin M."/>
            <person name="Lang B.F."/>
            <person name="Burger G."/>
        </authorList>
    </citation>
    <scope>NUCLEOTIDE SEQUENCE [LARGE SCALE GENOMIC DNA]</scope>
    <source>
        <strain evidence="2 3">IS7</strain>
    </source>
</reference>